<dbReference type="PANTHER" id="PTHR11662">
    <property type="entry name" value="SOLUTE CARRIER FAMILY 17"/>
    <property type="match status" value="1"/>
</dbReference>
<feature type="transmembrane region" description="Helical" evidence="6">
    <location>
        <begin position="12"/>
        <end position="31"/>
    </location>
</feature>
<proteinExistence type="predicted"/>
<evidence type="ECO:0000313" key="8">
    <source>
        <dbReference type="EMBL" id="SPF69525.1"/>
    </source>
</evidence>
<dbReference type="PIRSF" id="PIRSF002808">
    <property type="entry name" value="Hexose_phosphate_transp"/>
    <property type="match status" value="1"/>
</dbReference>
<comment type="subcellular location">
    <subcellularLocation>
        <location evidence="1">Cell membrane</location>
        <topology evidence="1">Multi-pass membrane protein</topology>
    </subcellularLocation>
</comment>
<organism evidence="8 9">
    <name type="scientific">Propionibacterium ruminifibrarum</name>
    <dbReference type="NCBI Taxonomy" id="1962131"/>
    <lineage>
        <taxon>Bacteria</taxon>
        <taxon>Bacillati</taxon>
        <taxon>Actinomycetota</taxon>
        <taxon>Actinomycetes</taxon>
        <taxon>Propionibacteriales</taxon>
        <taxon>Propionibacteriaceae</taxon>
        <taxon>Propionibacterium</taxon>
    </lineage>
</organism>
<feature type="domain" description="Major facilitator superfamily (MFS) profile" evidence="7">
    <location>
        <begin position="18"/>
        <end position="425"/>
    </location>
</feature>
<dbReference type="Pfam" id="PF07690">
    <property type="entry name" value="MFS_1"/>
    <property type="match status" value="1"/>
</dbReference>
<keyword evidence="9" id="KW-1185">Reference proteome</keyword>
<evidence type="ECO:0000256" key="1">
    <source>
        <dbReference type="ARBA" id="ARBA00004651"/>
    </source>
</evidence>
<dbReference type="EMBL" id="OMOH01000016">
    <property type="protein sequence ID" value="SPF69525.1"/>
    <property type="molecule type" value="Genomic_DNA"/>
</dbReference>
<keyword evidence="2" id="KW-1003">Cell membrane</keyword>
<evidence type="ECO:0000256" key="3">
    <source>
        <dbReference type="ARBA" id="ARBA00022692"/>
    </source>
</evidence>
<feature type="transmembrane region" description="Helical" evidence="6">
    <location>
        <begin position="338"/>
        <end position="358"/>
    </location>
</feature>
<dbReference type="OrthoDB" id="8596007at2"/>
<reference evidence="9" key="1">
    <citation type="submission" date="2018-02" db="EMBL/GenBank/DDBJ databases">
        <authorList>
            <person name="Hornung B."/>
        </authorList>
    </citation>
    <scope>NUCLEOTIDE SEQUENCE [LARGE SCALE GENOMIC DNA]</scope>
</reference>
<protein>
    <submittedName>
        <fullName evidence="8">MFS</fullName>
    </submittedName>
</protein>
<gene>
    <name evidence="8" type="ORF">PROPJV5_2511</name>
</gene>
<feature type="transmembrane region" description="Helical" evidence="6">
    <location>
        <begin position="83"/>
        <end position="101"/>
    </location>
</feature>
<evidence type="ECO:0000256" key="6">
    <source>
        <dbReference type="SAM" id="Phobius"/>
    </source>
</evidence>
<dbReference type="InterPro" id="IPR000849">
    <property type="entry name" value="Sugar_P_transporter"/>
</dbReference>
<sequence>MSAKLVEEARPTRFRVWVLAAMIAATFANYLDRAVLAVVGPTVQKEFGMSDVQYGWLSSAFVWGIVVVILVFGVLMQKFGERIVGFVGLIGFGLMTLLSGGTVGFKSLMACRLGLGVFEAPTFPMNATLVRRWFPPTERAKSVSSYQFAATCGTALGIPIVAGVTHAWGWRGAFVFAGAVTLLVSVFWRAVVHDTPQGAPRVNKTEVELIQAGGGEERSAGRTTREHVKYVLSDRRLIALYIITGATSTAFFFFMTWLPKYMREAFDVDVTGGLRGGVKGTIPYLCALVGIVFGGWISDHLVARGVSRKHARKVPIVIGLVLTAVVLVMPFAHGQLAGLVIISIGYFGAAMGNCAWILPAEVSRKECVAVANSVYGFCTNLFGAISPVVAGYLVSLSGYNAMMVYIGAWAVVGLVSIVFVLDEVAPTPAKDEAAV</sequence>
<feature type="transmembrane region" description="Helical" evidence="6">
    <location>
        <begin position="370"/>
        <end position="393"/>
    </location>
</feature>
<dbReference type="InterPro" id="IPR011701">
    <property type="entry name" value="MFS"/>
</dbReference>
<evidence type="ECO:0000256" key="5">
    <source>
        <dbReference type="ARBA" id="ARBA00023136"/>
    </source>
</evidence>
<dbReference type="GO" id="GO:0005886">
    <property type="term" value="C:plasma membrane"/>
    <property type="evidence" value="ECO:0007669"/>
    <property type="project" value="UniProtKB-SubCell"/>
</dbReference>
<feature type="transmembrane region" description="Helical" evidence="6">
    <location>
        <begin position="282"/>
        <end position="302"/>
    </location>
</feature>
<accession>A0A375I3N6</accession>
<keyword evidence="4 6" id="KW-1133">Transmembrane helix</keyword>
<dbReference type="PANTHER" id="PTHR11662:SF399">
    <property type="entry name" value="FI19708P1-RELATED"/>
    <property type="match status" value="1"/>
</dbReference>
<feature type="transmembrane region" description="Helical" evidence="6">
    <location>
        <begin position="238"/>
        <end position="258"/>
    </location>
</feature>
<dbReference type="InterPro" id="IPR036259">
    <property type="entry name" value="MFS_trans_sf"/>
</dbReference>
<dbReference type="InterPro" id="IPR020846">
    <property type="entry name" value="MFS_dom"/>
</dbReference>
<feature type="transmembrane region" description="Helical" evidence="6">
    <location>
        <begin position="399"/>
        <end position="421"/>
    </location>
</feature>
<dbReference type="RefSeq" id="WP_119716605.1">
    <property type="nucleotide sequence ID" value="NZ_OMOH01000016.1"/>
</dbReference>
<dbReference type="Proteomes" id="UP000265962">
    <property type="component" value="Unassembled WGS sequence"/>
</dbReference>
<dbReference type="InterPro" id="IPR050382">
    <property type="entry name" value="MFS_Na/Anion_cotransporter"/>
</dbReference>
<dbReference type="AlphaFoldDB" id="A0A375I3N6"/>
<dbReference type="SUPFAM" id="SSF103473">
    <property type="entry name" value="MFS general substrate transporter"/>
    <property type="match status" value="1"/>
</dbReference>
<evidence type="ECO:0000256" key="4">
    <source>
        <dbReference type="ARBA" id="ARBA00022989"/>
    </source>
</evidence>
<keyword evidence="3 6" id="KW-0812">Transmembrane</keyword>
<dbReference type="PROSITE" id="PS50850">
    <property type="entry name" value="MFS"/>
    <property type="match status" value="1"/>
</dbReference>
<dbReference type="CDD" id="cd17319">
    <property type="entry name" value="MFS_ExuT_GudP_like"/>
    <property type="match status" value="1"/>
</dbReference>
<evidence type="ECO:0000259" key="7">
    <source>
        <dbReference type="PROSITE" id="PS50850"/>
    </source>
</evidence>
<feature type="transmembrane region" description="Helical" evidence="6">
    <location>
        <begin position="54"/>
        <end position="76"/>
    </location>
</feature>
<name>A0A375I3N6_9ACTN</name>
<keyword evidence="5 6" id="KW-0472">Membrane</keyword>
<feature type="transmembrane region" description="Helical" evidence="6">
    <location>
        <begin position="174"/>
        <end position="192"/>
    </location>
</feature>
<dbReference type="GO" id="GO:0022857">
    <property type="term" value="F:transmembrane transporter activity"/>
    <property type="evidence" value="ECO:0007669"/>
    <property type="project" value="InterPro"/>
</dbReference>
<feature type="transmembrane region" description="Helical" evidence="6">
    <location>
        <begin position="314"/>
        <end position="332"/>
    </location>
</feature>
<evidence type="ECO:0000256" key="2">
    <source>
        <dbReference type="ARBA" id="ARBA00022475"/>
    </source>
</evidence>
<dbReference type="Gene3D" id="1.20.1250.20">
    <property type="entry name" value="MFS general substrate transporter like domains"/>
    <property type="match status" value="2"/>
</dbReference>
<evidence type="ECO:0000313" key="9">
    <source>
        <dbReference type="Proteomes" id="UP000265962"/>
    </source>
</evidence>